<dbReference type="FunFam" id="3.40.50.300:FF:000366">
    <property type="entry name" value="GTPase, IMAP family member 2"/>
    <property type="match status" value="1"/>
</dbReference>
<feature type="domain" description="AIG1-type G" evidence="5">
    <location>
        <begin position="507"/>
        <end position="706"/>
    </location>
</feature>
<proteinExistence type="inferred from homology"/>
<dbReference type="AlphaFoldDB" id="A0AAW0PWG4"/>
<protein>
    <recommendedName>
        <fullName evidence="5">AIG1-type G domain-containing protein</fullName>
    </recommendedName>
</protein>
<dbReference type="PANTHER" id="PTHR10903:SF170">
    <property type="entry name" value="GTPASE IMAP FAMILY MEMBER 7"/>
    <property type="match status" value="1"/>
</dbReference>
<feature type="compositionally biased region" description="Basic and acidic residues" evidence="4">
    <location>
        <begin position="217"/>
        <end position="232"/>
    </location>
</feature>
<evidence type="ECO:0000256" key="4">
    <source>
        <dbReference type="SAM" id="MobiDB-lite"/>
    </source>
</evidence>
<dbReference type="InterPro" id="IPR027417">
    <property type="entry name" value="P-loop_NTPase"/>
</dbReference>
<keyword evidence="2" id="KW-0547">Nucleotide-binding</keyword>
<dbReference type="PANTHER" id="PTHR10903">
    <property type="entry name" value="GTPASE, IMAP FAMILY MEMBER-RELATED"/>
    <property type="match status" value="1"/>
</dbReference>
<accession>A0AAW0PWG4</accession>
<sequence length="710" mass="79453">MAGTLASQLRIAMFGTSFEDMTTLTNFLLKQNGSKTNLTSLTKLQQSVQGTWNRRPFTIYKARNKDMGKMKHEIRQCVASCPPGPNVLLLLIDPSDFSESDSEKLQNTLSCFDKNAFEYSIVVTTKQSTISLNEFVQNIIDKCVRRHHRIVLGNEASPIQEIKVFMQKAEDLVNQNRGEHLSLKGTSEPETQNSTDQNEDQTQKEIDSCASSPSNSRVEKPRPKHKPVDSKLKTRLSVFEPNNLESAVRLTDEPKLHLKTNNQIQSYTESNTALNIVLCGRFDELKRSAANSILEQRNQGKVCGHVVSVVVLPALYGKSTNEAKKEAFKSITACSPEGVHVFALVLPVRPSSLNDKLELEAVFESYGPHVNALTMILFTVDEERAPADTNYNLEIKTLRNMCANRYFVLNINDNKQVPELLKMVKNMRQKPFTKDEFPKPVITRKPTFCGHSKTLFIPKNIGQNTPNQWMPHKQRSQDRPTSPASSTRASYSAFSQTEPRRKSTIIQESLRVMMVGKTGCGKSATGNTILGQEAFPAKTSSKSVTRKCIKAEGEAEGRPIELMDTPGLFDTTLANSEIQKELVNGVSLLAPGPHAVLMVIQIGRFTAEEEETVNLVKNVFGEGSEEFTLVVLTRGDDLKNTTVERFFGGDSSVRKVIDDFGGRYVIFNNNNPENRDQVKELMQKIDNMVKENKGRYYTSENLNGGKKTVR</sequence>
<dbReference type="Gene3D" id="3.40.50.300">
    <property type="entry name" value="P-loop containing nucleotide triphosphate hydrolases"/>
    <property type="match status" value="3"/>
</dbReference>
<dbReference type="EMBL" id="JBBPFD010000003">
    <property type="protein sequence ID" value="KAK7933349.1"/>
    <property type="molecule type" value="Genomic_DNA"/>
</dbReference>
<evidence type="ECO:0000313" key="7">
    <source>
        <dbReference type="Proteomes" id="UP001460270"/>
    </source>
</evidence>
<dbReference type="SUPFAM" id="SSF52540">
    <property type="entry name" value="P-loop containing nucleoside triphosphate hydrolases"/>
    <property type="match status" value="1"/>
</dbReference>
<feature type="region of interest" description="Disordered" evidence="4">
    <location>
        <begin position="182"/>
        <end position="232"/>
    </location>
</feature>
<dbReference type="PROSITE" id="PS51720">
    <property type="entry name" value="G_AIG1"/>
    <property type="match status" value="1"/>
</dbReference>
<name>A0AAW0PWG4_9GOBI</name>
<dbReference type="GO" id="GO:0005525">
    <property type="term" value="F:GTP binding"/>
    <property type="evidence" value="ECO:0007669"/>
    <property type="project" value="UniProtKB-KW"/>
</dbReference>
<evidence type="ECO:0000256" key="1">
    <source>
        <dbReference type="ARBA" id="ARBA00008535"/>
    </source>
</evidence>
<dbReference type="InterPro" id="IPR045058">
    <property type="entry name" value="GIMA/IAN/Toc"/>
</dbReference>
<keyword evidence="7" id="KW-1185">Reference proteome</keyword>
<gene>
    <name evidence="6" type="ORF">WMY93_004245</name>
</gene>
<evidence type="ECO:0000256" key="2">
    <source>
        <dbReference type="ARBA" id="ARBA00022741"/>
    </source>
</evidence>
<feature type="region of interest" description="Disordered" evidence="4">
    <location>
        <begin position="460"/>
        <end position="503"/>
    </location>
</feature>
<dbReference type="Proteomes" id="UP001460270">
    <property type="component" value="Unassembled WGS sequence"/>
</dbReference>
<feature type="compositionally biased region" description="Polar residues" evidence="4">
    <location>
        <begin position="184"/>
        <end position="196"/>
    </location>
</feature>
<keyword evidence="3" id="KW-0342">GTP-binding</keyword>
<evidence type="ECO:0000259" key="5">
    <source>
        <dbReference type="PROSITE" id="PS51720"/>
    </source>
</evidence>
<organism evidence="6 7">
    <name type="scientific">Mugilogobius chulae</name>
    <name type="common">yellowstripe goby</name>
    <dbReference type="NCBI Taxonomy" id="88201"/>
    <lineage>
        <taxon>Eukaryota</taxon>
        <taxon>Metazoa</taxon>
        <taxon>Chordata</taxon>
        <taxon>Craniata</taxon>
        <taxon>Vertebrata</taxon>
        <taxon>Euteleostomi</taxon>
        <taxon>Actinopterygii</taxon>
        <taxon>Neopterygii</taxon>
        <taxon>Teleostei</taxon>
        <taxon>Neoteleostei</taxon>
        <taxon>Acanthomorphata</taxon>
        <taxon>Gobiaria</taxon>
        <taxon>Gobiiformes</taxon>
        <taxon>Gobioidei</taxon>
        <taxon>Gobiidae</taxon>
        <taxon>Gobionellinae</taxon>
        <taxon>Mugilogobius</taxon>
    </lineage>
</organism>
<evidence type="ECO:0000256" key="3">
    <source>
        <dbReference type="ARBA" id="ARBA00023134"/>
    </source>
</evidence>
<dbReference type="InterPro" id="IPR006703">
    <property type="entry name" value="G_AIG1"/>
</dbReference>
<feature type="compositionally biased region" description="Polar residues" evidence="4">
    <location>
        <begin position="479"/>
        <end position="497"/>
    </location>
</feature>
<comment type="similarity">
    <text evidence="1">Belongs to the TRAFAC class TrmE-Era-EngA-EngB-Septin-like GTPase superfamily. AIG1/Toc34/Toc159-like paraseptin GTPase family. IAN subfamily.</text>
</comment>
<reference evidence="7" key="1">
    <citation type="submission" date="2024-04" db="EMBL/GenBank/DDBJ databases">
        <title>Salinicola lusitanus LLJ914,a marine bacterium isolated from the Okinawa Trough.</title>
        <authorList>
            <person name="Li J."/>
        </authorList>
    </citation>
    <scope>NUCLEOTIDE SEQUENCE [LARGE SCALE GENOMIC DNA]</scope>
</reference>
<evidence type="ECO:0000313" key="6">
    <source>
        <dbReference type="EMBL" id="KAK7933349.1"/>
    </source>
</evidence>
<comment type="caution">
    <text evidence="6">The sequence shown here is derived from an EMBL/GenBank/DDBJ whole genome shotgun (WGS) entry which is preliminary data.</text>
</comment>
<dbReference type="Pfam" id="PF04548">
    <property type="entry name" value="AIG1"/>
    <property type="match status" value="3"/>
</dbReference>
<dbReference type="CDD" id="cd01852">
    <property type="entry name" value="AIG1"/>
    <property type="match status" value="1"/>
</dbReference>